<protein>
    <submittedName>
        <fullName evidence="1">Uncharacterized protein</fullName>
    </submittedName>
</protein>
<evidence type="ECO:0000313" key="1">
    <source>
        <dbReference type="EMBL" id="KAJ5597007.1"/>
    </source>
</evidence>
<organism evidence="1 2">
    <name type="scientific">Penicillium hetheringtonii</name>
    <dbReference type="NCBI Taxonomy" id="911720"/>
    <lineage>
        <taxon>Eukaryota</taxon>
        <taxon>Fungi</taxon>
        <taxon>Dikarya</taxon>
        <taxon>Ascomycota</taxon>
        <taxon>Pezizomycotina</taxon>
        <taxon>Eurotiomycetes</taxon>
        <taxon>Eurotiomycetidae</taxon>
        <taxon>Eurotiales</taxon>
        <taxon>Aspergillaceae</taxon>
        <taxon>Penicillium</taxon>
    </lineage>
</organism>
<sequence>MKLHLQQRELPWQRKVCSKQKLSSDSGTLPTIRTKLLLAKTQFFSPVIPLSLLRYDLSALVETVRLSGSFPAV</sequence>
<name>A0AAD6DZ77_9EURO</name>
<comment type="caution">
    <text evidence="1">The sequence shown here is derived from an EMBL/GenBank/DDBJ whole genome shotgun (WGS) entry which is preliminary data.</text>
</comment>
<keyword evidence="2" id="KW-1185">Reference proteome</keyword>
<dbReference type="AlphaFoldDB" id="A0AAD6DZ77"/>
<gene>
    <name evidence="1" type="ORF">N7450_003465</name>
</gene>
<accession>A0AAD6DZ77</accession>
<dbReference type="EMBL" id="JAQJAC010000002">
    <property type="protein sequence ID" value="KAJ5597007.1"/>
    <property type="molecule type" value="Genomic_DNA"/>
</dbReference>
<reference evidence="1 2" key="1">
    <citation type="journal article" date="2023" name="IMA Fungus">
        <title>Comparative genomic study of the Penicillium genus elucidates a diverse pangenome and 15 lateral gene transfer events.</title>
        <authorList>
            <person name="Petersen C."/>
            <person name="Sorensen T."/>
            <person name="Nielsen M.R."/>
            <person name="Sondergaard T.E."/>
            <person name="Sorensen J.L."/>
            <person name="Fitzpatrick D.A."/>
            <person name="Frisvad J.C."/>
            <person name="Nielsen K.L."/>
        </authorList>
    </citation>
    <scope>NUCLEOTIDE SEQUENCE [LARGE SCALE GENOMIC DNA]</scope>
    <source>
        <strain evidence="1 2">IBT 29057</strain>
    </source>
</reference>
<proteinExistence type="predicted"/>
<dbReference type="Proteomes" id="UP001216150">
    <property type="component" value="Unassembled WGS sequence"/>
</dbReference>
<evidence type="ECO:0000313" key="2">
    <source>
        <dbReference type="Proteomes" id="UP001216150"/>
    </source>
</evidence>